<dbReference type="InterPro" id="IPR012132">
    <property type="entry name" value="GMC_OxRdtase"/>
</dbReference>
<comment type="cofactor">
    <cofactor evidence="1">
        <name>FAD</name>
        <dbReference type="ChEBI" id="CHEBI:57692"/>
    </cofactor>
</comment>
<evidence type="ECO:0000256" key="2">
    <source>
        <dbReference type="ARBA" id="ARBA00010790"/>
    </source>
</evidence>
<dbReference type="PANTHER" id="PTHR11552">
    <property type="entry name" value="GLUCOSE-METHANOL-CHOLINE GMC OXIDOREDUCTASE"/>
    <property type="match status" value="1"/>
</dbReference>
<dbReference type="EMBL" id="UZAN01050771">
    <property type="protein sequence ID" value="VDP88455.1"/>
    <property type="molecule type" value="Genomic_DNA"/>
</dbReference>
<keyword evidence="3 5" id="KW-0285">Flavoprotein</keyword>
<sequence>MNNRVMYWPRGRVLGGSSSLNAMVYVRGHAMDYDRWETEGAQGK</sequence>
<comment type="similarity">
    <text evidence="2 5">Belongs to the GMC oxidoreductase family.</text>
</comment>
<dbReference type="InterPro" id="IPR000172">
    <property type="entry name" value="GMC_OxRdtase_N"/>
</dbReference>
<evidence type="ECO:0000256" key="3">
    <source>
        <dbReference type="ARBA" id="ARBA00022630"/>
    </source>
</evidence>
<reference evidence="7 8" key="2">
    <citation type="submission" date="2018-11" db="EMBL/GenBank/DDBJ databases">
        <authorList>
            <consortium name="Pathogen Informatics"/>
        </authorList>
    </citation>
    <scope>NUCLEOTIDE SEQUENCE [LARGE SCALE GENOMIC DNA]</scope>
    <source>
        <strain evidence="7 8">Egypt</strain>
    </source>
</reference>
<evidence type="ECO:0000256" key="1">
    <source>
        <dbReference type="ARBA" id="ARBA00001974"/>
    </source>
</evidence>
<dbReference type="PANTHER" id="PTHR11552:SF147">
    <property type="entry name" value="CHOLINE DEHYDROGENASE, MITOCHONDRIAL"/>
    <property type="match status" value="1"/>
</dbReference>
<evidence type="ECO:0000313" key="7">
    <source>
        <dbReference type="EMBL" id="VDP88455.1"/>
    </source>
</evidence>
<dbReference type="GO" id="GO:0050660">
    <property type="term" value="F:flavin adenine dinucleotide binding"/>
    <property type="evidence" value="ECO:0007669"/>
    <property type="project" value="InterPro"/>
</dbReference>
<evidence type="ECO:0000313" key="8">
    <source>
        <dbReference type="Proteomes" id="UP000272942"/>
    </source>
</evidence>
<evidence type="ECO:0000256" key="4">
    <source>
        <dbReference type="ARBA" id="ARBA00022827"/>
    </source>
</evidence>
<name>A0A183AWR8_9TREM</name>
<keyword evidence="4 5" id="KW-0274">FAD</keyword>
<dbReference type="Gene3D" id="3.50.50.60">
    <property type="entry name" value="FAD/NAD(P)-binding domain"/>
    <property type="match status" value="1"/>
</dbReference>
<evidence type="ECO:0000313" key="9">
    <source>
        <dbReference type="WBParaSite" id="ECPE_0001143801-mRNA-1"/>
    </source>
</evidence>
<dbReference type="WBParaSite" id="ECPE_0001143801-mRNA-1">
    <property type="protein sequence ID" value="ECPE_0001143801-mRNA-1"/>
    <property type="gene ID" value="ECPE_0001143801"/>
</dbReference>
<dbReference type="AlphaFoldDB" id="A0A183AWR8"/>
<gene>
    <name evidence="7" type="ORF">ECPE_LOCUS11403</name>
</gene>
<reference evidence="9" key="1">
    <citation type="submission" date="2016-06" db="UniProtKB">
        <authorList>
            <consortium name="WormBaseParasite"/>
        </authorList>
    </citation>
    <scope>IDENTIFICATION</scope>
</reference>
<dbReference type="GO" id="GO:0016614">
    <property type="term" value="F:oxidoreductase activity, acting on CH-OH group of donors"/>
    <property type="evidence" value="ECO:0007669"/>
    <property type="project" value="InterPro"/>
</dbReference>
<evidence type="ECO:0000256" key="5">
    <source>
        <dbReference type="RuleBase" id="RU003968"/>
    </source>
</evidence>
<feature type="domain" description="Glucose-methanol-choline oxidoreductase N-terminal" evidence="6">
    <location>
        <begin position="11"/>
        <end position="34"/>
    </location>
</feature>
<proteinExistence type="inferred from homology"/>
<dbReference type="InterPro" id="IPR036188">
    <property type="entry name" value="FAD/NAD-bd_sf"/>
</dbReference>
<dbReference type="SUPFAM" id="SSF51905">
    <property type="entry name" value="FAD/NAD(P)-binding domain"/>
    <property type="match status" value="1"/>
</dbReference>
<dbReference type="Pfam" id="PF00732">
    <property type="entry name" value="GMC_oxred_N"/>
    <property type="match status" value="1"/>
</dbReference>
<evidence type="ECO:0000259" key="6">
    <source>
        <dbReference type="PROSITE" id="PS00623"/>
    </source>
</evidence>
<dbReference type="PROSITE" id="PS00623">
    <property type="entry name" value="GMC_OXRED_1"/>
    <property type="match status" value="1"/>
</dbReference>
<dbReference type="OrthoDB" id="269227at2759"/>
<dbReference type="Proteomes" id="UP000272942">
    <property type="component" value="Unassembled WGS sequence"/>
</dbReference>
<protein>
    <submittedName>
        <fullName evidence="9">GMC_OxRdtase_N domain-containing protein</fullName>
    </submittedName>
</protein>
<accession>A0A183AWR8</accession>
<keyword evidence="8" id="KW-1185">Reference proteome</keyword>
<organism evidence="9">
    <name type="scientific">Echinostoma caproni</name>
    <dbReference type="NCBI Taxonomy" id="27848"/>
    <lineage>
        <taxon>Eukaryota</taxon>
        <taxon>Metazoa</taxon>
        <taxon>Spiralia</taxon>
        <taxon>Lophotrochozoa</taxon>
        <taxon>Platyhelminthes</taxon>
        <taxon>Trematoda</taxon>
        <taxon>Digenea</taxon>
        <taxon>Plagiorchiida</taxon>
        <taxon>Echinostomata</taxon>
        <taxon>Echinostomatoidea</taxon>
        <taxon>Echinostomatidae</taxon>
        <taxon>Echinostoma</taxon>
    </lineage>
</organism>